<feature type="non-terminal residue" evidence="1">
    <location>
        <position position="1"/>
    </location>
</feature>
<accession>A0A811UUE4</accession>
<name>A0A811UUE4_CERCA</name>
<dbReference type="Proteomes" id="UP000606786">
    <property type="component" value="Unassembled WGS sequence"/>
</dbReference>
<sequence length="50" mass="5810">AVNSAKTQHALERLTRREVNVFDGGKVDEMDFFLMHYIRISINSMPNKND</sequence>
<dbReference type="EMBL" id="CAJHJT010000012">
    <property type="protein sequence ID" value="CAD7000653.1"/>
    <property type="molecule type" value="Genomic_DNA"/>
</dbReference>
<comment type="caution">
    <text evidence="1">The sequence shown here is derived from an EMBL/GenBank/DDBJ whole genome shotgun (WGS) entry which is preliminary data.</text>
</comment>
<evidence type="ECO:0000313" key="2">
    <source>
        <dbReference type="Proteomes" id="UP000606786"/>
    </source>
</evidence>
<gene>
    <name evidence="1" type="ORF">CCAP1982_LOCUS9127</name>
</gene>
<keyword evidence="2" id="KW-1185">Reference proteome</keyword>
<proteinExistence type="predicted"/>
<evidence type="ECO:0000313" key="1">
    <source>
        <dbReference type="EMBL" id="CAD7000653.1"/>
    </source>
</evidence>
<protein>
    <submittedName>
        <fullName evidence="1">(Mediterranean fruit fly) hypothetical protein</fullName>
    </submittedName>
</protein>
<dbReference type="AlphaFoldDB" id="A0A811UUE4"/>
<organism evidence="1 2">
    <name type="scientific">Ceratitis capitata</name>
    <name type="common">Mediterranean fruit fly</name>
    <name type="synonym">Tephritis capitata</name>
    <dbReference type="NCBI Taxonomy" id="7213"/>
    <lineage>
        <taxon>Eukaryota</taxon>
        <taxon>Metazoa</taxon>
        <taxon>Ecdysozoa</taxon>
        <taxon>Arthropoda</taxon>
        <taxon>Hexapoda</taxon>
        <taxon>Insecta</taxon>
        <taxon>Pterygota</taxon>
        <taxon>Neoptera</taxon>
        <taxon>Endopterygota</taxon>
        <taxon>Diptera</taxon>
        <taxon>Brachycera</taxon>
        <taxon>Muscomorpha</taxon>
        <taxon>Tephritoidea</taxon>
        <taxon>Tephritidae</taxon>
        <taxon>Ceratitis</taxon>
        <taxon>Ceratitis</taxon>
    </lineage>
</organism>
<reference evidence="1" key="1">
    <citation type="submission" date="2020-11" db="EMBL/GenBank/DDBJ databases">
        <authorList>
            <person name="Whitehead M."/>
        </authorList>
    </citation>
    <scope>NUCLEOTIDE SEQUENCE</scope>
    <source>
        <strain evidence="1">EGII</strain>
    </source>
</reference>